<dbReference type="Gene3D" id="1.10.150.240">
    <property type="entry name" value="Putative phosphatase, domain 2"/>
    <property type="match status" value="1"/>
</dbReference>
<gene>
    <name evidence="2" type="ORF">QNI22_38580</name>
</gene>
<comment type="caution">
    <text evidence="2">The sequence shown here is derived from an EMBL/GenBank/DDBJ whole genome shotgun (WGS) entry which is preliminary data.</text>
</comment>
<dbReference type="InterPro" id="IPR036412">
    <property type="entry name" value="HAD-like_sf"/>
</dbReference>
<dbReference type="SUPFAM" id="SSF56784">
    <property type="entry name" value="HAD-like"/>
    <property type="match status" value="1"/>
</dbReference>
<keyword evidence="1 2" id="KW-0378">Hydrolase</keyword>
<evidence type="ECO:0000313" key="3">
    <source>
        <dbReference type="Proteomes" id="UP001232063"/>
    </source>
</evidence>
<dbReference type="PANTHER" id="PTHR43316:SF8">
    <property type="entry name" value="HAD FAMILY HYDROLASE"/>
    <property type="match status" value="1"/>
</dbReference>
<accession>A0AAE3UJV7</accession>
<dbReference type="PANTHER" id="PTHR43316">
    <property type="entry name" value="HYDROLASE, HALOACID DELAHOGENASE-RELATED"/>
    <property type="match status" value="1"/>
</dbReference>
<dbReference type="InterPro" id="IPR051540">
    <property type="entry name" value="S-2-haloacid_dehalogenase"/>
</dbReference>
<sequence>MKKIKVIAFDADDTLWVNEPIFTKTQKEFKTLLEPYLTGDEIDTKLYNAEIRNLRLFGYGVKGFMLSMIETAIELTQGKITGSEIQRIIDLGKEMIEHPIEVLPNVEETIKLLQDQYELMVITKGDLFDQESKIARSGLGIYFSKVEIVSEKNEQSYLNIIRKNNIIADEFIMIGNSLKSDILPVCKIGAHAVHIPFHVTWAHELVETHQIEGVAYQELADISLLPELLNQFLIV</sequence>
<reference evidence="2" key="1">
    <citation type="submission" date="2023-05" db="EMBL/GenBank/DDBJ databases">
        <authorList>
            <person name="Zhang X."/>
        </authorList>
    </citation>
    <scope>NUCLEOTIDE SEQUENCE</scope>
    <source>
        <strain evidence="2">BD1B2-1</strain>
    </source>
</reference>
<dbReference type="EMBL" id="JASJOU010000024">
    <property type="protein sequence ID" value="MDJ1506612.1"/>
    <property type="molecule type" value="Genomic_DNA"/>
</dbReference>
<dbReference type="Gene3D" id="3.40.50.1000">
    <property type="entry name" value="HAD superfamily/HAD-like"/>
    <property type="match status" value="1"/>
</dbReference>
<dbReference type="GO" id="GO:0016787">
    <property type="term" value="F:hydrolase activity"/>
    <property type="evidence" value="ECO:0007669"/>
    <property type="project" value="UniProtKB-KW"/>
</dbReference>
<evidence type="ECO:0000256" key="1">
    <source>
        <dbReference type="ARBA" id="ARBA00022801"/>
    </source>
</evidence>
<dbReference type="Proteomes" id="UP001232063">
    <property type="component" value="Unassembled WGS sequence"/>
</dbReference>
<protein>
    <submittedName>
        <fullName evidence="2">HAD family hydrolase</fullName>
    </submittedName>
</protein>
<evidence type="ECO:0000313" key="2">
    <source>
        <dbReference type="EMBL" id="MDJ1506612.1"/>
    </source>
</evidence>
<dbReference type="AlphaFoldDB" id="A0AAE3UJV7"/>
<keyword evidence="3" id="KW-1185">Reference proteome</keyword>
<dbReference type="InterPro" id="IPR023214">
    <property type="entry name" value="HAD_sf"/>
</dbReference>
<dbReference type="Pfam" id="PF00702">
    <property type="entry name" value="Hydrolase"/>
    <property type="match status" value="1"/>
</dbReference>
<dbReference type="RefSeq" id="WP_314519659.1">
    <property type="nucleotide sequence ID" value="NZ_JASJOU010000024.1"/>
</dbReference>
<dbReference type="SFLD" id="SFLDG01129">
    <property type="entry name" value="C1.5:_HAD__Beta-PGM__Phosphata"/>
    <property type="match status" value="1"/>
</dbReference>
<organism evidence="2 3">
    <name type="scientific">Xanthocytophaga agilis</name>
    <dbReference type="NCBI Taxonomy" id="3048010"/>
    <lineage>
        <taxon>Bacteria</taxon>
        <taxon>Pseudomonadati</taxon>
        <taxon>Bacteroidota</taxon>
        <taxon>Cytophagia</taxon>
        <taxon>Cytophagales</taxon>
        <taxon>Rhodocytophagaceae</taxon>
        <taxon>Xanthocytophaga</taxon>
    </lineage>
</organism>
<proteinExistence type="predicted"/>
<dbReference type="InterPro" id="IPR023198">
    <property type="entry name" value="PGP-like_dom2"/>
</dbReference>
<dbReference type="SFLD" id="SFLDS00003">
    <property type="entry name" value="Haloacid_Dehalogenase"/>
    <property type="match status" value="1"/>
</dbReference>
<name>A0AAE3UJV7_9BACT</name>